<keyword evidence="2" id="KW-1185">Reference proteome</keyword>
<evidence type="ECO:0000313" key="1">
    <source>
        <dbReference type="EMBL" id="SFJ24122.1"/>
    </source>
</evidence>
<sequence length="124" mass="14726">MPLTFRRKKTQENLMEKRPLLKSMYQLEPIGEETELLQVVIPRTSWIERFSIRYLKQPTHIRVRLDRLGSFVIAHCDGKHRVKDIEEKISSQFGEEAEPVLPRLVQFLRIIEANGWITWKVADQ</sequence>
<dbReference type="RefSeq" id="WP_093229437.1">
    <property type="nucleotide sequence ID" value="NZ_FORR01000006.1"/>
</dbReference>
<evidence type="ECO:0000313" key="2">
    <source>
        <dbReference type="Proteomes" id="UP000199545"/>
    </source>
</evidence>
<dbReference type="OrthoDB" id="308521at2"/>
<dbReference type="Gene3D" id="1.10.10.1150">
    <property type="entry name" value="Coenzyme PQQ synthesis protein D (PqqD)"/>
    <property type="match status" value="1"/>
</dbReference>
<name>A0A1I3PRW1_9BACL</name>
<organism evidence="1 2">
    <name type="scientific">Thermoflavimicrobium dichotomicum</name>
    <dbReference type="NCBI Taxonomy" id="46223"/>
    <lineage>
        <taxon>Bacteria</taxon>
        <taxon>Bacillati</taxon>
        <taxon>Bacillota</taxon>
        <taxon>Bacilli</taxon>
        <taxon>Bacillales</taxon>
        <taxon>Thermoactinomycetaceae</taxon>
        <taxon>Thermoflavimicrobium</taxon>
    </lineage>
</organism>
<dbReference type="EMBL" id="FORR01000006">
    <property type="protein sequence ID" value="SFJ24122.1"/>
    <property type="molecule type" value="Genomic_DNA"/>
</dbReference>
<proteinExistence type="predicted"/>
<reference evidence="1 2" key="1">
    <citation type="submission" date="2016-10" db="EMBL/GenBank/DDBJ databases">
        <authorList>
            <person name="de Groot N.N."/>
        </authorList>
    </citation>
    <scope>NUCLEOTIDE SEQUENCE [LARGE SCALE GENOMIC DNA]</scope>
    <source>
        <strain evidence="1 2">DSM 44778</strain>
    </source>
</reference>
<protein>
    <submittedName>
        <fullName evidence="1">Coenzyme PQQ synthesis protein D (PqqD)</fullName>
    </submittedName>
</protein>
<accession>A0A1I3PRW1</accession>
<dbReference type="Proteomes" id="UP000199545">
    <property type="component" value="Unassembled WGS sequence"/>
</dbReference>
<gene>
    <name evidence="1" type="ORF">SAMN05421852_10688</name>
</gene>
<dbReference type="InterPro" id="IPR041881">
    <property type="entry name" value="PqqD_sf"/>
</dbReference>
<dbReference type="Pfam" id="PF05402">
    <property type="entry name" value="PqqD"/>
    <property type="match status" value="1"/>
</dbReference>
<dbReference type="AlphaFoldDB" id="A0A1I3PRW1"/>
<dbReference type="InterPro" id="IPR008792">
    <property type="entry name" value="PQQD"/>
</dbReference>
<dbReference type="STRING" id="46223.SAMN05421852_10688"/>